<gene>
    <name evidence="3" type="ORF">R5W23_000565</name>
</gene>
<evidence type="ECO:0000256" key="2">
    <source>
        <dbReference type="SAM" id="SignalP"/>
    </source>
</evidence>
<keyword evidence="4" id="KW-1185">Reference proteome</keyword>
<dbReference type="RefSeq" id="WP_320686311.1">
    <property type="nucleotide sequence ID" value="NZ_JAXBLV010000111.1"/>
</dbReference>
<feature type="region of interest" description="Disordered" evidence="1">
    <location>
        <begin position="28"/>
        <end position="107"/>
    </location>
</feature>
<sequence length="465" mass="49457">MRTVLTVIVFALAPVAAVAQPIAPPVPPPLAPQSPPPAPLPPAPPAPPPPAAAEQPFLKPGTEVSQPLTAVGPVPVELPTLTPRVEEPKLEPAPKLETNPIEAPPARGPLGPQWGVYELLYWWPMRQPVPALAAGTRSGFPPVVGDPATSLLIGGNSVGSQPHAGGRFTTGSSLNNAETFGYEVTYMFLGTRTYRETVSDLPGSRVRGFGVPYVNSVTGANEFLTLALPGISSSAMSVSTSTRVQGWEVNTVANLVDGKNFKLNGLAGWRYFQLHEGLRIEQTQLRFVDLPGTWRTADQFDAHNRFHGGQLGLHADARSGIVFCELTAKVAFGQNYEVVKTEGMNVIQTPVFGGVATRAFGGSGIYVQPSNFGRTAGGVFAVVPEGTVKLGFRLGDSARLYLGYSFIYLSDAVRPGDQIDRTLNPANIPLLNGIGPVFAADRPARTVNRSDAWVQGLTIGLETRY</sequence>
<evidence type="ECO:0000313" key="4">
    <source>
        <dbReference type="Proteomes" id="UP001272242"/>
    </source>
</evidence>
<dbReference type="Proteomes" id="UP001272242">
    <property type="component" value="Unassembled WGS sequence"/>
</dbReference>
<feature type="chain" id="PRO_5047062197" evidence="2">
    <location>
        <begin position="20"/>
        <end position="465"/>
    </location>
</feature>
<feature type="compositionally biased region" description="Pro residues" evidence="1">
    <location>
        <begin position="28"/>
        <end position="51"/>
    </location>
</feature>
<feature type="compositionally biased region" description="Basic and acidic residues" evidence="1">
    <location>
        <begin position="84"/>
        <end position="94"/>
    </location>
</feature>
<dbReference type="EMBL" id="JAXBLV010000111">
    <property type="protein sequence ID" value="MDY3559571.1"/>
    <property type="molecule type" value="Genomic_DNA"/>
</dbReference>
<feature type="signal peptide" evidence="2">
    <location>
        <begin position="1"/>
        <end position="19"/>
    </location>
</feature>
<keyword evidence="2" id="KW-0732">Signal</keyword>
<dbReference type="InterPro" id="IPR011446">
    <property type="entry name" value="BBP7"/>
</dbReference>
<evidence type="ECO:0000313" key="3">
    <source>
        <dbReference type="EMBL" id="MDY3559571.1"/>
    </source>
</evidence>
<comment type="caution">
    <text evidence="3">The sequence shown here is derived from an EMBL/GenBank/DDBJ whole genome shotgun (WGS) entry which is preliminary data.</text>
</comment>
<name>A0ABU5F0X1_9BACT</name>
<proteinExistence type="predicted"/>
<accession>A0ABU5F0X1</accession>
<evidence type="ECO:0000256" key="1">
    <source>
        <dbReference type="SAM" id="MobiDB-lite"/>
    </source>
</evidence>
<protein>
    <submittedName>
        <fullName evidence="3">BBP7 family outer membrane beta-barrel protein</fullName>
    </submittedName>
</protein>
<organism evidence="3 4">
    <name type="scientific">Gemmata algarum</name>
    <dbReference type="NCBI Taxonomy" id="2975278"/>
    <lineage>
        <taxon>Bacteria</taxon>
        <taxon>Pseudomonadati</taxon>
        <taxon>Planctomycetota</taxon>
        <taxon>Planctomycetia</taxon>
        <taxon>Gemmatales</taxon>
        <taxon>Gemmataceae</taxon>
        <taxon>Gemmata</taxon>
    </lineage>
</organism>
<reference evidence="4" key="1">
    <citation type="journal article" date="2023" name="Mar. Drugs">
        <title>Gemmata algarum, a Novel Planctomycete Isolated from an Algal Mat, Displays Antimicrobial Activity.</title>
        <authorList>
            <person name="Kumar G."/>
            <person name="Kallscheuer N."/>
            <person name="Kashif M."/>
            <person name="Ahamad S."/>
            <person name="Jagadeeshwari U."/>
            <person name="Pannikurungottu S."/>
            <person name="Haufschild T."/>
            <person name="Kabuu M."/>
            <person name="Sasikala C."/>
            <person name="Jogler C."/>
            <person name="Ramana C."/>
        </authorList>
    </citation>
    <scope>NUCLEOTIDE SEQUENCE [LARGE SCALE GENOMIC DNA]</scope>
    <source>
        <strain evidence="4">JC673</strain>
    </source>
</reference>
<dbReference type="Pfam" id="PF07585">
    <property type="entry name" value="BBP7"/>
    <property type="match status" value="1"/>
</dbReference>